<protein>
    <submittedName>
        <fullName evidence="1">MerR family transcriptional regulator</fullName>
    </submittedName>
</protein>
<feature type="non-terminal residue" evidence="1">
    <location>
        <position position="1"/>
    </location>
</feature>
<accession>A0A7K3SBS5</accession>
<name>A0A7K3SBS5_9ACTN</name>
<evidence type="ECO:0000313" key="2">
    <source>
        <dbReference type="Proteomes" id="UP000469670"/>
    </source>
</evidence>
<dbReference type="Proteomes" id="UP000469670">
    <property type="component" value="Unassembled WGS sequence"/>
</dbReference>
<evidence type="ECO:0000313" key="1">
    <source>
        <dbReference type="EMBL" id="NEC24242.1"/>
    </source>
</evidence>
<organism evidence="1 2">
    <name type="scientific">Streptomyces parvus</name>
    <dbReference type="NCBI Taxonomy" id="66428"/>
    <lineage>
        <taxon>Bacteria</taxon>
        <taxon>Bacillati</taxon>
        <taxon>Actinomycetota</taxon>
        <taxon>Actinomycetes</taxon>
        <taxon>Kitasatosporales</taxon>
        <taxon>Streptomycetaceae</taxon>
        <taxon>Streptomyces</taxon>
    </lineage>
</organism>
<sequence length="92" mass="9951">VACSLSGDGLRERTDRWREAVVGATRTDVPEGLRLTLPVDRVARIAELAAAEQACCPFFDFRLHLDGPYLHLEVRAPADGGALLTDLFGSAD</sequence>
<dbReference type="AlphaFoldDB" id="A0A7K3SBS5"/>
<gene>
    <name evidence="1" type="ORF">G3I50_39230</name>
</gene>
<dbReference type="EMBL" id="JAAGMP010001751">
    <property type="protein sequence ID" value="NEC24242.1"/>
    <property type="molecule type" value="Genomic_DNA"/>
</dbReference>
<proteinExistence type="predicted"/>
<comment type="caution">
    <text evidence="1">The sequence shown here is derived from an EMBL/GenBank/DDBJ whole genome shotgun (WGS) entry which is preliminary data.</text>
</comment>
<reference evidence="1 2" key="1">
    <citation type="submission" date="2020-01" db="EMBL/GenBank/DDBJ databases">
        <title>Insect and environment-associated Actinomycetes.</title>
        <authorList>
            <person name="Currrie C."/>
            <person name="Chevrette M."/>
            <person name="Carlson C."/>
            <person name="Stubbendieck R."/>
            <person name="Wendt-Pienkowski E."/>
        </authorList>
    </citation>
    <scope>NUCLEOTIDE SEQUENCE [LARGE SCALE GENOMIC DNA]</scope>
    <source>
        <strain evidence="1 2">SID7590</strain>
    </source>
</reference>